<keyword evidence="2" id="KW-0732">Signal</keyword>
<proteinExistence type="predicted"/>
<evidence type="ECO:0000256" key="1">
    <source>
        <dbReference type="SAM" id="MobiDB-lite"/>
    </source>
</evidence>
<accession>A0A514BNX9</accession>
<dbReference type="AlphaFoldDB" id="A0A514BNX9"/>
<feature type="region of interest" description="Disordered" evidence="1">
    <location>
        <begin position="31"/>
        <end position="60"/>
    </location>
</feature>
<evidence type="ECO:0000313" key="4">
    <source>
        <dbReference type="Proteomes" id="UP000317199"/>
    </source>
</evidence>
<gene>
    <name evidence="3" type="ORF">FKV23_00255</name>
</gene>
<dbReference type="RefSeq" id="WP_141622062.1">
    <property type="nucleotide sequence ID" value="NZ_CP041242.1"/>
</dbReference>
<evidence type="ECO:0000256" key="2">
    <source>
        <dbReference type="SAM" id="SignalP"/>
    </source>
</evidence>
<feature type="chain" id="PRO_5022145662" description="Peptidase" evidence="2">
    <location>
        <begin position="20"/>
        <end position="112"/>
    </location>
</feature>
<dbReference type="OrthoDB" id="8913515at2"/>
<protein>
    <recommendedName>
        <fullName evidence="5">Peptidase</fullName>
    </recommendedName>
</protein>
<organism evidence="3 4">
    <name type="scientific">Marilutibacter alkalisoli</name>
    <dbReference type="NCBI Taxonomy" id="2591633"/>
    <lineage>
        <taxon>Bacteria</taxon>
        <taxon>Pseudomonadati</taxon>
        <taxon>Pseudomonadota</taxon>
        <taxon>Gammaproteobacteria</taxon>
        <taxon>Lysobacterales</taxon>
        <taxon>Lysobacteraceae</taxon>
        <taxon>Marilutibacter</taxon>
    </lineage>
</organism>
<sequence length="112" mass="11572">MILYRTFGTQACARAPALAAVLLMAGLVACSGPQEEPAPTPTPAPESTTTPAPGSDRDAHGCIPSAGYAWCERSGQCERPWELAAQAGLDNTAEAFDEYCAATETEAPAQDG</sequence>
<name>A0A514BNX9_9GAMM</name>
<evidence type="ECO:0000313" key="3">
    <source>
        <dbReference type="EMBL" id="QDH68719.1"/>
    </source>
</evidence>
<feature type="signal peptide" evidence="2">
    <location>
        <begin position="1"/>
        <end position="19"/>
    </location>
</feature>
<dbReference type="KEGG" id="lyj:FKV23_00255"/>
<keyword evidence="4" id="KW-1185">Reference proteome</keyword>
<dbReference type="EMBL" id="CP041242">
    <property type="protein sequence ID" value="QDH68719.1"/>
    <property type="molecule type" value="Genomic_DNA"/>
</dbReference>
<evidence type="ECO:0008006" key="5">
    <source>
        <dbReference type="Google" id="ProtNLM"/>
    </source>
</evidence>
<dbReference type="Proteomes" id="UP000317199">
    <property type="component" value="Chromosome"/>
</dbReference>
<reference evidence="3 4" key="1">
    <citation type="submission" date="2019-06" db="EMBL/GenBank/DDBJ databases">
        <title>Lysobacter alkalisoli sp. nov. isolated from saline-alkali soil.</title>
        <authorList>
            <person name="Sun J.-Q."/>
            <person name="Xu L."/>
        </authorList>
    </citation>
    <scope>NUCLEOTIDE SEQUENCE [LARGE SCALE GENOMIC DNA]</scope>
    <source>
        <strain evidence="3 4">SJ-36</strain>
    </source>
</reference>
<dbReference type="PROSITE" id="PS51257">
    <property type="entry name" value="PROKAR_LIPOPROTEIN"/>
    <property type="match status" value="1"/>
</dbReference>